<feature type="region of interest" description="Disordered" evidence="1">
    <location>
        <begin position="74"/>
        <end position="154"/>
    </location>
</feature>
<reference evidence="3" key="2">
    <citation type="submission" date="2020-09" db="EMBL/GenBank/DDBJ databases">
        <authorList>
            <person name="Kikuchi T."/>
        </authorList>
    </citation>
    <scope>NUCLEOTIDE SEQUENCE</scope>
    <source>
        <strain evidence="3">Ka4C1</strain>
    </source>
</reference>
<dbReference type="Proteomes" id="UP000659654">
    <property type="component" value="Unassembled WGS sequence"/>
</dbReference>
<keyword evidence="2" id="KW-0472">Membrane</keyword>
<accession>A0A1I7RLE8</accession>
<dbReference type="EMBL" id="CAJFDI010000001">
    <property type="protein sequence ID" value="CAD5208843.1"/>
    <property type="molecule type" value="Genomic_DNA"/>
</dbReference>
<name>A0A1I7RLE8_BURXY</name>
<keyword evidence="5" id="KW-1185">Reference proteome</keyword>
<feature type="transmembrane region" description="Helical" evidence="2">
    <location>
        <begin position="24"/>
        <end position="42"/>
    </location>
</feature>
<dbReference type="Proteomes" id="UP000582659">
    <property type="component" value="Unassembled WGS sequence"/>
</dbReference>
<evidence type="ECO:0000313" key="6">
    <source>
        <dbReference type="WBParaSite" id="BXY_0153300.1"/>
    </source>
</evidence>
<protein>
    <submittedName>
        <fullName evidence="3">(pine wood nematode) hypothetical protein</fullName>
    </submittedName>
</protein>
<evidence type="ECO:0000313" key="4">
    <source>
        <dbReference type="Proteomes" id="UP000095284"/>
    </source>
</evidence>
<feature type="compositionally biased region" description="Pro residues" evidence="1">
    <location>
        <begin position="145"/>
        <end position="154"/>
    </location>
</feature>
<sequence>MKHRQERTSFSGSVQLESGRKSTMLEYVVIAAVVGIIVYYFMTKADKQIALGYEMNSLKQNEADTAKVVTDRFAAEAGVPKTPTEPETPAPAGSAEAEKHKHRHKHHKHKKNKKSSSKRRKHKKTNPTPDVGSGSGPVAAGAPGAPAPGPAPAV</sequence>
<keyword evidence="2" id="KW-0812">Transmembrane</keyword>
<keyword evidence="2" id="KW-1133">Transmembrane helix</keyword>
<evidence type="ECO:0000313" key="3">
    <source>
        <dbReference type="EMBL" id="CAD5208843.1"/>
    </source>
</evidence>
<feature type="compositionally biased region" description="Basic residues" evidence="1">
    <location>
        <begin position="100"/>
        <end position="125"/>
    </location>
</feature>
<dbReference type="AlphaFoldDB" id="A0A1I7RLE8"/>
<reference evidence="6" key="1">
    <citation type="submission" date="2016-11" db="UniProtKB">
        <authorList>
            <consortium name="WormBaseParasite"/>
        </authorList>
    </citation>
    <scope>IDENTIFICATION</scope>
</reference>
<organism evidence="4 6">
    <name type="scientific">Bursaphelenchus xylophilus</name>
    <name type="common">Pinewood nematode worm</name>
    <name type="synonym">Aphelenchoides xylophilus</name>
    <dbReference type="NCBI Taxonomy" id="6326"/>
    <lineage>
        <taxon>Eukaryota</taxon>
        <taxon>Metazoa</taxon>
        <taxon>Ecdysozoa</taxon>
        <taxon>Nematoda</taxon>
        <taxon>Chromadorea</taxon>
        <taxon>Rhabditida</taxon>
        <taxon>Tylenchina</taxon>
        <taxon>Tylenchomorpha</taxon>
        <taxon>Aphelenchoidea</taxon>
        <taxon>Aphelenchoididae</taxon>
        <taxon>Bursaphelenchus</taxon>
    </lineage>
</organism>
<feature type="compositionally biased region" description="Low complexity" evidence="1">
    <location>
        <begin position="85"/>
        <end position="95"/>
    </location>
</feature>
<evidence type="ECO:0000313" key="5">
    <source>
        <dbReference type="Proteomes" id="UP000659654"/>
    </source>
</evidence>
<dbReference type="WBParaSite" id="BXY_0153300.1">
    <property type="protein sequence ID" value="BXY_0153300.1"/>
    <property type="gene ID" value="BXY_0153300"/>
</dbReference>
<evidence type="ECO:0000256" key="1">
    <source>
        <dbReference type="SAM" id="MobiDB-lite"/>
    </source>
</evidence>
<dbReference type="Proteomes" id="UP000095284">
    <property type="component" value="Unplaced"/>
</dbReference>
<gene>
    <name evidence="3" type="ORF">BXYJ_LOCUS1079</name>
</gene>
<evidence type="ECO:0000256" key="2">
    <source>
        <dbReference type="SAM" id="Phobius"/>
    </source>
</evidence>
<proteinExistence type="predicted"/>
<dbReference type="EMBL" id="CAJFCV020000001">
    <property type="protein sequence ID" value="CAG9083070.1"/>
    <property type="molecule type" value="Genomic_DNA"/>
</dbReference>